<organism evidence="3 4">
    <name type="scientific">Helicostylum pulchrum</name>
    <dbReference type="NCBI Taxonomy" id="562976"/>
    <lineage>
        <taxon>Eukaryota</taxon>
        <taxon>Fungi</taxon>
        <taxon>Fungi incertae sedis</taxon>
        <taxon>Mucoromycota</taxon>
        <taxon>Mucoromycotina</taxon>
        <taxon>Mucoromycetes</taxon>
        <taxon>Mucorales</taxon>
        <taxon>Mucorineae</taxon>
        <taxon>Mucoraceae</taxon>
        <taxon>Helicostylum</taxon>
    </lineage>
</organism>
<dbReference type="PROSITE" id="PS51186">
    <property type="entry name" value="GNAT"/>
    <property type="match status" value="1"/>
</dbReference>
<evidence type="ECO:0000313" key="3">
    <source>
        <dbReference type="EMBL" id="GAA5796308.1"/>
    </source>
</evidence>
<dbReference type="SUPFAM" id="SSF55729">
    <property type="entry name" value="Acyl-CoA N-acyltransferases (Nat)"/>
    <property type="match status" value="1"/>
</dbReference>
<reference evidence="3 4" key="1">
    <citation type="submission" date="2024-04" db="EMBL/GenBank/DDBJ databases">
        <title>genome sequences of Mucor flavus KT1a and Helicostylum pulchrum KT1b strains isolation_sourced from the surface of a dry-aged beef.</title>
        <authorList>
            <person name="Toyotome T."/>
            <person name="Hosono M."/>
            <person name="Torimaru M."/>
            <person name="Fukuda K."/>
            <person name="Mikami N."/>
        </authorList>
    </citation>
    <scope>NUCLEOTIDE SEQUENCE [LARGE SCALE GENOMIC DNA]</scope>
    <source>
        <strain evidence="3 4">KT1b</strain>
    </source>
</reference>
<gene>
    <name evidence="3" type="ORF">HPULCUR_001678</name>
</gene>
<dbReference type="InterPro" id="IPR016181">
    <property type="entry name" value="Acyl_CoA_acyltransferase"/>
</dbReference>
<comment type="caution">
    <text evidence="3">The sequence shown here is derived from an EMBL/GenBank/DDBJ whole genome shotgun (WGS) entry which is preliminary data.</text>
</comment>
<feature type="domain" description="N-acetyltransferase" evidence="2">
    <location>
        <begin position="72"/>
        <end position="212"/>
    </location>
</feature>
<evidence type="ECO:0000313" key="4">
    <source>
        <dbReference type="Proteomes" id="UP001476247"/>
    </source>
</evidence>
<dbReference type="InterPro" id="IPR050769">
    <property type="entry name" value="NAT_camello-type"/>
</dbReference>
<protein>
    <recommendedName>
        <fullName evidence="2">N-acetyltransferase domain-containing protein</fullName>
    </recommendedName>
</protein>
<dbReference type="PANTHER" id="PTHR13947">
    <property type="entry name" value="GNAT FAMILY N-ACETYLTRANSFERASE"/>
    <property type="match status" value="1"/>
</dbReference>
<accession>A0ABP9XPB8</accession>
<evidence type="ECO:0000259" key="2">
    <source>
        <dbReference type="PROSITE" id="PS51186"/>
    </source>
</evidence>
<evidence type="ECO:0000256" key="1">
    <source>
        <dbReference type="ARBA" id="ARBA00022679"/>
    </source>
</evidence>
<keyword evidence="4" id="KW-1185">Reference proteome</keyword>
<dbReference type="CDD" id="cd04301">
    <property type="entry name" value="NAT_SF"/>
    <property type="match status" value="1"/>
</dbReference>
<dbReference type="Proteomes" id="UP001476247">
    <property type="component" value="Unassembled WGS sequence"/>
</dbReference>
<name>A0ABP9XPB8_9FUNG</name>
<proteinExistence type="predicted"/>
<sequence length="214" mass="24528">MPSVKTYGEYALVSGQFVEWDQFVSENDWAANHGFTLPLPEKCRGVYYVVNKQDKTIIDRAAVVTYDNKYKEDFKELNLLWITQLFEVEASDIEQLETPEESIIHPGGEIFFVLTYQGVVAGVVADIIHNGNCELAKMTVRKECTGKGYAKILMRECIEWAKEKKYPHIDLYSSVGLENAIALYKKFGFKTIHLGKHPSYTRCDIIMKLDLDQK</sequence>
<dbReference type="PANTHER" id="PTHR13947:SF37">
    <property type="entry name" value="LD18367P"/>
    <property type="match status" value="1"/>
</dbReference>
<dbReference type="Pfam" id="PF00583">
    <property type="entry name" value="Acetyltransf_1"/>
    <property type="match status" value="1"/>
</dbReference>
<dbReference type="EMBL" id="BAABUJ010000006">
    <property type="protein sequence ID" value="GAA5796308.1"/>
    <property type="molecule type" value="Genomic_DNA"/>
</dbReference>
<keyword evidence="1" id="KW-0808">Transferase</keyword>
<dbReference type="InterPro" id="IPR000182">
    <property type="entry name" value="GNAT_dom"/>
</dbReference>
<dbReference type="Gene3D" id="3.40.630.30">
    <property type="match status" value="1"/>
</dbReference>